<name>A0A2G5T6Y6_9PELO</name>
<protein>
    <submittedName>
        <fullName evidence="2">Uncharacterized protein</fullName>
    </submittedName>
</protein>
<feature type="region of interest" description="Disordered" evidence="1">
    <location>
        <begin position="1"/>
        <end position="23"/>
    </location>
</feature>
<organism evidence="2 3">
    <name type="scientific">Caenorhabditis nigoni</name>
    <dbReference type="NCBI Taxonomy" id="1611254"/>
    <lineage>
        <taxon>Eukaryota</taxon>
        <taxon>Metazoa</taxon>
        <taxon>Ecdysozoa</taxon>
        <taxon>Nematoda</taxon>
        <taxon>Chromadorea</taxon>
        <taxon>Rhabditida</taxon>
        <taxon>Rhabditina</taxon>
        <taxon>Rhabditomorpha</taxon>
        <taxon>Rhabditoidea</taxon>
        <taxon>Rhabditidae</taxon>
        <taxon>Peloderinae</taxon>
        <taxon>Caenorhabditis</taxon>
    </lineage>
</organism>
<dbReference type="EMBL" id="PDUG01000005">
    <property type="protein sequence ID" value="PIC22949.1"/>
    <property type="molecule type" value="Genomic_DNA"/>
</dbReference>
<proteinExistence type="predicted"/>
<dbReference type="Proteomes" id="UP000230233">
    <property type="component" value="Chromosome V"/>
</dbReference>
<gene>
    <name evidence="2" type="primary">Cnig_chr_V.g16820</name>
    <name evidence="2" type="ORF">B9Z55_016820</name>
</gene>
<accession>A0A2G5T6Y6</accession>
<reference evidence="3" key="1">
    <citation type="submission" date="2017-10" db="EMBL/GenBank/DDBJ databases">
        <title>Rapid genome shrinkage in a self-fertile nematode reveals novel sperm competition proteins.</title>
        <authorList>
            <person name="Yin D."/>
            <person name="Schwarz E.M."/>
            <person name="Thomas C.G."/>
            <person name="Felde R.L."/>
            <person name="Korf I.F."/>
            <person name="Cutter A.D."/>
            <person name="Schartner C.M."/>
            <person name="Ralston E.J."/>
            <person name="Meyer B.J."/>
            <person name="Haag E.S."/>
        </authorList>
    </citation>
    <scope>NUCLEOTIDE SEQUENCE [LARGE SCALE GENOMIC DNA]</scope>
    <source>
        <strain evidence="3">JU1422</strain>
    </source>
</reference>
<evidence type="ECO:0000313" key="2">
    <source>
        <dbReference type="EMBL" id="PIC22949.1"/>
    </source>
</evidence>
<dbReference type="AlphaFoldDB" id="A0A2G5T6Y6"/>
<sequence length="75" mass="9010">MDDDVVYRRKRRQEEEKEEEEGDHIFGRYTEEHTLGDTTYGKEKEYVGMRYVLTTGGGKRQYICLEEEKRVSRIS</sequence>
<evidence type="ECO:0000256" key="1">
    <source>
        <dbReference type="SAM" id="MobiDB-lite"/>
    </source>
</evidence>
<evidence type="ECO:0000313" key="3">
    <source>
        <dbReference type="Proteomes" id="UP000230233"/>
    </source>
</evidence>
<comment type="caution">
    <text evidence="2">The sequence shown here is derived from an EMBL/GenBank/DDBJ whole genome shotgun (WGS) entry which is preliminary data.</text>
</comment>
<keyword evidence="3" id="KW-1185">Reference proteome</keyword>